<evidence type="ECO:0000256" key="4">
    <source>
        <dbReference type="ARBA" id="ARBA00023273"/>
    </source>
</evidence>
<name>A0A553P3M7_TIGCA</name>
<keyword evidence="3" id="KW-0969">Cilium</keyword>
<comment type="subcellular location">
    <subcellularLocation>
        <location evidence="1">Cell projection</location>
        <location evidence="1">Cilium</location>
    </subcellularLocation>
</comment>
<dbReference type="GO" id="GO:0005815">
    <property type="term" value="C:microtubule organizing center"/>
    <property type="evidence" value="ECO:0007669"/>
    <property type="project" value="TreeGrafter"/>
</dbReference>
<gene>
    <name evidence="6" type="ORF">TCAL_03146</name>
</gene>
<dbReference type="Pfam" id="PF10498">
    <property type="entry name" value="IFT57"/>
    <property type="match status" value="1"/>
</dbReference>
<dbReference type="AlphaFoldDB" id="A0A553P3M7"/>
<keyword evidence="5" id="KW-0175">Coiled coil</keyword>
<reference evidence="6 7" key="1">
    <citation type="journal article" date="2018" name="Nat. Ecol. Evol.">
        <title>Genomic signatures of mitonuclear coevolution across populations of Tigriopus californicus.</title>
        <authorList>
            <person name="Barreto F.S."/>
            <person name="Watson E.T."/>
            <person name="Lima T.G."/>
            <person name="Willett C.S."/>
            <person name="Edmands S."/>
            <person name="Li W."/>
            <person name="Burton R.S."/>
        </authorList>
    </citation>
    <scope>NUCLEOTIDE SEQUENCE [LARGE SCALE GENOMIC DNA]</scope>
    <source>
        <strain evidence="6 7">San Diego</strain>
    </source>
</reference>
<evidence type="ECO:0000313" key="7">
    <source>
        <dbReference type="Proteomes" id="UP000318571"/>
    </source>
</evidence>
<evidence type="ECO:0000256" key="5">
    <source>
        <dbReference type="SAM" id="Coils"/>
    </source>
</evidence>
<dbReference type="EMBL" id="VCGU01000008">
    <property type="protein sequence ID" value="TRY72250.1"/>
    <property type="molecule type" value="Genomic_DNA"/>
</dbReference>
<keyword evidence="4" id="KW-0966">Cell projection</keyword>
<dbReference type="InterPro" id="IPR019530">
    <property type="entry name" value="Intra-flagellar_transport_57"/>
</dbReference>
<dbReference type="OrthoDB" id="423881at2759"/>
<organism evidence="6 7">
    <name type="scientific">Tigriopus californicus</name>
    <name type="common">Marine copepod</name>
    <dbReference type="NCBI Taxonomy" id="6832"/>
    <lineage>
        <taxon>Eukaryota</taxon>
        <taxon>Metazoa</taxon>
        <taxon>Ecdysozoa</taxon>
        <taxon>Arthropoda</taxon>
        <taxon>Crustacea</taxon>
        <taxon>Multicrustacea</taxon>
        <taxon>Hexanauplia</taxon>
        <taxon>Copepoda</taxon>
        <taxon>Harpacticoida</taxon>
        <taxon>Harpacticidae</taxon>
        <taxon>Tigriopus</taxon>
    </lineage>
</organism>
<dbReference type="GO" id="GO:0005929">
    <property type="term" value="C:cilium"/>
    <property type="evidence" value="ECO:0007669"/>
    <property type="project" value="UniProtKB-SubCell"/>
</dbReference>
<proteinExistence type="inferred from homology"/>
<feature type="coiled-coil region" evidence="5">
    <location>
        <begin position="155"/>
        <end position="182"/>
    </location>
</feature>
<accession>A0A553P3M7</accession>
<sequence>MGDEEFDEADIVDGGPGLAYMPFVVMEDLLDKLKLLDYEEEFVKELRMRPLSRHYFVLQTNPGEQFYMFTSLAAWLIQKCGTPFDQPQEFDDPNSTISNILDVVRRNGVTIDFPPSKLKQGYGEQAIFILDRLSDEALRNTHFQWGKPIPPSEVADEEEDLKDEAELDLDRVEEEMAGEYSDEEDDDEILHINDMGSALPMATSQRPNEILESNTDFDEWSLEVERVAPQLKVTVRSDNRDWRTHLEQMHTYRRGIDDALTTTRVHLDKLHNDIGRTLEKITSREKYLNSQLEGSLQQFRQLSDTLAATKEQYKQVSGGVTERSRTLAQIADDLEVIKAEMEERGSAMTDGTPLVNVRRALIRMKQEVANMNVRIGVLEHSLLQAKLRDRSNLQRDALNFAFANEV</sequence>
<dbReference type="GO" id="GO:0042073">
    <property type="term" value="P:intraciliary transport"/>
    <property type="evidence" value="ECO:0007669"/>
    <property type="project" value="TreeGrafter"/>
</dbReference>
<dbReference type="GO" id="GO:0030992">
    <property type="term" value="C:intraciliary transport particle B"/>
    <property type="evidence" value="ECO:0007669"/>
    <property type="project" value="TreeGrafter"/>
</dbReference>
<dbReference type="PANTHER" id="PTHR16011">
    <property type="entry name" value="IFT57/HIPPI"/>
    <property type="match status" value="1"/>
</dbReference>
<keyword evidence="7" id="KW-1185">Reference proteome</keyword>
<dbReference type="GO" id="GO:1905515">
    <property type="term" value="P:non-motile cilium assembly"/>
    <property type="evidence" value="ECO:0007669"/>
    <property type="project" value="TreeGrafter"/>
</dbReference>
<evidence type="ECO:0000256" key="3">
    <source>
        <dbReference type="ARBA" id="ARBA00023069"/>
    </source>
</evidence>
<evidence type="ECO:0000313" key="6">
    <source>
        <dbReference type="EMBL" id="TRY72250.1"/>
    </source>
</evidence>
<dbReference type="Proteomes" id="UP000318571">
    <property type="component" value="Chromosome 7"/>
</dbReference>
<dbReference type="STRING" id="6832.A0A553P3M7"/>
<evidence type="ECO:0000256" key="2">
    <source>
        <dbReference type="ARBA" id="ARBA00009415"/>
    </source>
</evidence>
<comment type="caution">
    <text evidence="6">The sequence shown here is derived from an EMBL/GenBank/DDBJ whole genome shotgun (WGS) entry which is preliminary data.</text>
</comment>
<evidence type="ECO:0008006" key="8">
    <source>
        <dbReference type="Google" id="ProtNLM"/>
    </source>
</evidence>
<protein>
    <recommendedName>
        <fullName evidence="8">Intraflagellar transport protein 57 homolog</fullName>
    </recommendedName>
</protein>
<evidence type="ECO:0000256" key="1">
    <source>
        <dbReference type="ARBA" id="ARBA00004138"/>
    </source>
</evidence>
<dbReference type="PANTHER" id="PTHR16011:SF0">
    <property type="entry name" value="INTRAFLAGELLAR TRANSPORT PROTEIN 57 HOMOLOG"/>
    <property type="match status" value="1"/>
</dbReference>
<dbReference type="OMA" id="VHAHDQD"/>
<dbReference type="GO" id="GO:0005794">
    <property type="term" value="C:Golgi apparatus"/>
    <property type="evidence" value="ECO:0007669"/>
    <property type="project" value="TreeGrafter"/>
</dbReference>
<comment type="similarity">
    <text evidence="2">Belongs to the IFT57 family.</text>
</comment>